<dbReference type="PANTHER" id="PTHR37813">
    <property type="entry name" value="FELS-2 PROPHAGE PROTEIN"/>
    <property type="match status" value="1"/>
</dbReference>
<evidence type="ECO:0000256" key="2">
    <source>
        <dbReference type="SAM" id="Coils"/>
    </source>
</evidence>
<name>A0A174B473_9FIRM</name>
<dbReference type="PROSITE" id="PS51782">
    <property type="entry name" value="LYSM"/>
    <property type="match status" value="1"/>
</dbReference>
<dbReference type="EMBL" id="CYZN01000008">
    <property type="protein sequence ID" value="CUN94408.1"/>
    <property type="molecule type" value="Genomic_DNA"/>
</dbReference>
<reference evidence="5 6" key="1">
    <citation type="submission" date="2015-09" db="EMBL/GenBank/DDBJ databases">
        <authorList>
            <consortium name="Pathogen Informatics"/>
        </authorList>
    </citation>
    <scope>NUCLEOTIDE SEQUENCE [LARGE SCALE GENOMIC DNA]</scope>
    <source>
        <strain evidence="5 6">2789STDY5834863</strain>
    </source>
</reference>
<feature type="domain" description="LysM" evidence="4">
    <location>
        <begin position="1191"/>
        <end position="1235"/>
    </location>
</feature>
<evidence type="ECO:0000259" key="4">
    <source>
        <dbReference type="PROSITE" id="PS51782"/>
    </source>
</evidence>
<sequence>MAETIRIEIPVNVVDNTGSGTSSVTRNLTAMERAFERADRAAQRFQRRSGVAAEIEIGADDSATPVLSAVENATEQIDGETAQVEVAADDSATQTVNAASDAVENFDGTSGDAEIGADDSATPVVSAASDAVENFDGMSGDAEIGASDEATPVIRAAQDAAESWGGSVFNATIGVIDAATAPISALASAAKNPVVQGASLIGASFGVAESVNSFQDFEAMMSQVKAISGATGQAFDNLTAKAQEMGATTKFTATESAEAFNYMAMAGWKPQQMIDGISGIMSLAAASGEDLGTTSDIVTDALTAFGLQAGDAGHFADVLAQASANANTNVSMLGESFKYVAPVAGAMNYSVEDTSLALGLMANASIKGSMAGTALKTSLANMAAPTDSMAAAMDKYGISLTDSEGNMKSLRGVIDNLRGSLGGLSETEQTAAASTIFGKEAMAGMLAIINASEEDYNKLSTAIGNSKDAAEGMADTMLDNLKGSFTLMQSAIEGTENAFGKRLSPYLRGIAGGITDMMPEITNGINAVMDVADDKIAGVKRKITDMTSSDEWKNADLFGKIDIAWDSIIAKPFGNWVSGDGAQLISSGLGTLFSSAAAILPGGEKAGLTSWLSAGVLAKGAVAIAQKGKSVVETLSPIGDAISNITEAAGSANDVMDFASNLGSMIPVGAKVGLAAAGITAAIIGIKLAIDKYNQTQLENSLEEHFGKIKLSADEVKDVAAGILNQKYLTNVELALNEVQNADNLRAEAQKALESNDVLEFKSRVGITLTADEQQEYTDNINTFVESKISELESRTFAAHIHVQTYLGGTEDGQTLAQNIKEWARADNLELSDLSNQLSQKVSEALKDGIIDVNEEEAISALQEKMNNITARWKEAEAQAQWDWINQKYGHMSAADLESGSFTDLMDEMRSQRETAMESVQADVTQWYSELNAMEAAGRITHAQNQSYQEQTGWYVRGQQGSELAKSLELGSNTLNDTYGEKITGNIQTLTETAQNALKSAETSLQSGAYGTIASTFDNMFTSMDNGKGFLGIGANADQRALNELYQSMAPDVSQMGSLIDQYREAGQAVPQSLMDGYKEAIEVGAAAGDVDAAWQNYANQILESGSEEMKSVLTDPNNPMYESVREQLPDELRTAIDRATAETTTDEITLEGLRAAVDGDVDIDKDSWVSAMNEKLGDLATTEEVTAEGAKIKIEAGDCLWDIGNALGVDWHKIAEENGIEEPYIIHPGDEITISMDTLKAEVNGDAAQAAISDAMSALTTEGAEFSVTAEGVKVDLSNVEVDSESATAQIEAALGMESGTLAANDITVTSGATVTIPQELVNVDTSGIQSATESQTETEPVETDTTANVNITDATTDASGAKEQAQSEVESTFSESMPADGHTDVTLDQTNNAAEVYSEVAGEVQSTFSNPIPASCTVNVTLNWHITNPSAGITTSGSGSSVTATIAGNAEGSIVTGPLLSWVGEDGPEAIIPLGSKRRDRGMDLWLQAGRALGVKEYAEGGMVGDVPLSGDSSDSPSGNSGSNGDKGQIVVNMNPVFNINGEGGNDTVNSIKEKLKELINEMSGELASRLLESYANMPT</sequence>
<dbReference type="Gene3D" id="3.10.350.10">
    <property type="entry name" value="LysM domain"/>
    <property type="match status" value="1"/>
</dbReference>
<dbReference type="CDD" id="cd00118">
    <property type="entry name" value="LysM"/>
    <property type="match status" value="1"/>
</dbReference>
<dbReference type="Proteomes" id="UP000095431">
    <property type="component" value="Unassembled WGS sequence"/>
</dbReference>
<proteinExistence type="predicted"/>
<evidence type="ECO:0000313" key="6">
    <source>
        <dbReference type="Proteomes" id="UP000095431"/>
    </source>
</evidence>
<gene>
    <name evidence="5" type="ORF">ERS852478_01449</name>
</gene>
<feature type="region of interest" description="Disordered" evidence="3">
    <location>
        <begin position="1506"/>
        <end position="1530"/>
    </location>
</feature>
<dbReference type="InterPro" id="IPR036779">
    <property type="entry name" value="LysM_dom_sf"/>
</dbReference>
<dbReference type="InterPro" id="IPR010090">
    <property type="entry name" value="Phage_tape_meas"/>
</dbReference>
<dbReference type="NCBIfam" id="TIGR01760">
    <property type="entry name" value="tape_meas_TP901"/>
    <property type="match status" value="1"/>
</dbReference>
<evidence type="ECO:0000256" key="3">
    <source>
        <dbReference type="SAM" id="MobiDB-lite"/>
    </source>
</evidence>
<organism evidence="5 6">
    <name type="scientific">Blautia wexlerae</name>
    <dbReference type="NCBI Taxonomy" id="418240"/>
    <lineage>
        <taxon>Bacteria</taxon>
        <taxon>Bacillati</taxon>
        <taxon>Bacillota</taxon>
        <taxon>Clostridia</taxon>
        <taxon>Lachnospirales</taxon>
        <taxon>Lachnospiraceae</taxon>
        <taxon>Blautia</taxon>
    </lineage>
</organism>
<dbReference type="RefSeq" id="WP_055200094.1">
    <property type="nucleotide sequence ID" value="NZ_BTHH01000009.1"/>
</dbReference>
<evidence type="ECO:0000313" key="5">
    <source>
        <dbReference type="EMBL" id="CUN94408.1"/>
    </source>
</evidence>
<dbReference type="SUPFAM" id="SSF54106">
    <property type="entry name" value="LysM domain"/>
    <property type="match status" value="1"/>
</dbReference>
<dbReference type="Pfam" id="PF10145">
    <property type="entry name" value="PhageMin_Tail"/>
    <property type="match status" value="1"/>
</dbReference>
<feature type="compositionally biased region" description="Low complexity" evidence="3">
    <location>
        <begin position="1507"/>
        <end position="1528"/>
    </location>
</feature>
<dbReference type="Pfam" id="PF01476">
    <property type="entry name" value="LysM"/>
    <property type="match status" value="1"/>
</dbReference>
<evidence type="ECO:0000256" key="1">
    <source>
        <dbReference type="ARBA" id="ARBA00022612"/>
    </source>
</evidence>
<accession>A0A174B473</accession>
<feature type="coiled-coil region" evidence="2">
    <location>
        <begin position="732"/>
        <end position="762"/>
    </location>
</feature>
<protein>
    <submittedName>
        <fullName evidence="5">Phage-related protein</fullName>
    </submittedName>
</protein>
<dbReference type="PANTHER" id="PTHR37813:SF1">
    <property type="entry name" value="FELS-2 PROPHAGE PROTEIN"/>
    <property type="match status" value="1"/>
</dbReference>
<dbReference type="InterPro" id="IPR018392">
    <property type="entry name" value="LysM"/>
</dbReference>
<feature type="coiled-coil region" evidence="2">
    <location>
        <begin position="28"/>
        <end position="90"/>
    </location>
</feature>
<dbReference type="SMART" id="SM00257">
    <property type="entry name" value="LysM"/>
    <property type="match status" value="1"/>
</dbReference>
<keyword evidence="2" id="KW-0175">Coiled coil</keyword>
<keyword evidence="1" id="KW-1188">Viral release from host cell</keyword>